<comment type="caution">
    <text evidence="1">The sequence shown here is derived from an EMBL/GenBank/DDBJ whole genome shotgun (WGS) entry which is preliminary data.</text>
</comment>
<evidence type="ECO:0000313" key="1">
    <source>
        <dbReference type="EMBL" id="MQN85176.1"/>
    </source>
</evidence>
<dbReference type="EMBL" id="VZCC01000106">
    <property type="protein sequence ID" value="MQN85176.1"/>
    <property type="molecule type" value="Genomic_DNA"/>
</dbReference>
<reference evidence="2" key="1">
    <citation type="submission" date="2019-09" db="EMBL/GenBank/DDBJ databases">
        <title>Distinct polysaccharide growth profiles of human intestinal Prevotella copri isolates.</title>
        <authorList>
            <person name="Fehlner-Peach H."/>
            <person name="Magnabosco C."/>
            <person name="Raghavan V."/>
            <person name="Scher J.U."/>
            <person name="Tett A."/>
            <person name="Cox L.M."/>
            <person name="Gottsegen C."/>
            <person name="Watters A."/>
            <person name="Wiltshire- Gordon J.D."/>
            <person name="Segata N."/>
            <person name="Bonneau R."/>
            <person name="Littman D.R."/>
        </authorList>
    </citation>
    <scope>NUCLEOTIDE SEQUENCE [LARGE SCALE GENOMIC DNA]</scope>
    <source>
        <strain evidence="2">iAA108</strain>
    </source>
</reference>
<dbReference type="AlphaFoldDB" id="A0AA90UYH0"/>
<protein>
    <submittedName>
        <fullName evidence="1">Uncharacterized protein</fullName>
    </submittedName>
</protein>
<name>A0AA90UYH0_9BACT</name>
<organism evidence="1 2">
    <name type="scientific">Segatella copri</name>
    <dbReference type="NCBI Taxonomy" id="165179"/>
    <lineage>
        <taxon>Bacteria</taxon>
        <taxon>Pseudomonadati</taxon>
        <taxon>Bacteroidota</taxon>
        <taxon>Bacteroidia</taxon>
        <taxon>Bacteroidales</taxon>
        <taxon>Prevotellaceae</taxon>
        <taxon>Segatella</taxon>
    </lineage>
</organism>
<gene>
    <name evidence="1" type="ORF">F7D74_14585</name>
</gene>
<sequence>MRTPCGLRTVVTILEIFAELLGDTFGKVPCYNTIENWVKKLGLSVYQDEQPCKDKKFAMVVDESIAINGQKLLLTLAIPSEHQNRPIKHEDVTILDISVSKGFNGDDVQGRIEDAEKSAGNAPDYIISDNGHNLTKGITGSKHIRHADVSHSMGVILKKVYEKQSDFVEFTTLLGKKRLQYHLTDKAYLLPPNMRAISRFMNMSSWVFWGNEMLDCYDTLPEKMQEAYAFIKDYESLLKELQAVLCAVRHVEAICKNEGFSVMTSRKCKLYVITHVLGNAHSRQARAGIGMLEYFNREEAVLTGNMSINISSDIIESTFGIYKSKKSPNKLYGVTSFVLTIPLYPKVSNESVTKTINFKERIVNVKLKDISTWSTEHLSKNWVTERTKTLRKVS</sequence>
<accession>A0AA90UYH0</accession>
<proteinExistence type="predicted"/>
<evidence type="ECO:0000313" key="2">
    <source>
        <dbReference type="Proteomes" id="UP000421408"/>
    </source>
</evidence>
<dbReference type="Proteomes" id="UP000421408">
    <property type="component" value="Unassembled WGS sequence"/>
</dbReference>